<dbReference type="GO" id="GO:0008017">
    <property type="term" value="F:microtubule binding"/>
    <property type="evidence" value="ECO:0007669"/>
    <property type="project" value="TreeGrafter"/>
</dbReference>
<dbReference type="InterPro" id="IPR029901">
    <property type="entry name" value="Spire"/>
</dbReference>
<accession>A0A817X6F9</accession>
<dbReference type="GO" id="GO:0051639">
    <property type="term" value="P:actin filament network formation"/>
    <property type="evidence" value="ECO:0007669"/>
    <property type="project" value="TreeGrafter"/>
</dbReference>
<sequence>MSTPGRKRVQPIFIEDDDDDTDCNTNGISVSSLSFDTNLQEKTTPILTSLSPELCSSPSCLPSRTDIQQSIKKNPYVALNFDELSHIRNVQTNSEFATLLYDFNLYTTVVNGYICFSCRKVKFSLLNPGICCTICLQRICSKCQRKINSRQDNVCFVSLNLLRRYSTAVSSPFSNNITMGKNEKADSESSSSSTSTANRLKNFNKKKFSNSSFACCLDCFILFDPTTIV</sequence>
<dbReference type="GO" id="GO:0030659">
    <property type="term" value="C:cytoplasmic vesicle membrane"/>
    <property type="evidence" value="ECO:0007669"/>
    <property type="project" value="TreeGrafter"/>
</dbReference>
<name>A0A817X6F9_9BILA</name>
<gene>
    <name evidence="1" type="ORF">TIS948_LOCUS24369</name>
    <name evidence="2" type="ORF">UJA718_LOCUS4814</name>
</gene>
<dbReference type="PANTHER" id="PTHR21345">
    <property type="entry name" value="SPIRE"/>
    <property type="match status" value="1"/>
</dbReference>
<dbReference type="GO" id="GO:0030041">
    <property type="term" value="P:actin filament polymerization"/>
    <property type="evidence" value="ECO:0007669"/>
    <property type="project" value="TreeGrafter"/>
</dbReference>
<evidence type="ECO:0000313" key="1">
    <source>
        <dbReference type="EMBL" id="CAF3363266.1"/>
    </source>
</evidence>
<evidence type="ECO:0000313" key="2">
    <source>
        <dbReference type="EMBL" id="CAF4172947.1"/>
    </source>
</evidence>
<dbReference type="AlphaFoldDB" id="A0A817X6F9"/>
<dbReference type="EMBL" id="CAJOBP010000399">
    <property type="protein sequence ID" value="CAF4172947.1"/>
    <property type="molecule type" value="Genomic_DNA"/>
</dbReference>
<dbReference type="EMBL" id="CAJNXB010004198">
    <property type="protein sequence ID" value="CAF3363266.1"/>
    <property type="molecule type" value="Genomic_DNA"/>
</dbReference>
<organism evidence="1 3">
    <name type="scientific">Rotaria socialis</name>
    <dbReference type="NCBI Taxonomy" id="392032"/>
    <lineage>
        <taxon>Eukaryota</taxon>
        <taxon>Metazoa</taxon>
        <taxon>Spiralia</taxon>
        <taxon>Gnathifera</taxon>
        <taxon>Rotifera</taxon>
        <taxon>Eurotatoria</taxon>
        <taxon>Bdelloidea</taxon>
        <taxon>Philodinida</taxon>
        <taxon>Philodinidae</taxon>
        <taxon>Rotaria</taxon>
    </lineage>
</organism>
<dbReference type="Proteomes" id="UP000663873">
    <property type="component" value="Unassembled WGS sequence"/>
</dbReference>
<protein>
    <submittedName>
        <fullName evidence="1">Uncharacterized protein</fullName>
    </submittedName>
</protein>
<evidence type="ECO:0000313" key="4">
    <source>
        <dbReference type="Proteomes" id="UP000663873"/>
    </source>
</evidence>
<dbReference type="Proteomes" id="UP000663825">
    <property type="component" value="Unassembled WGS sequence"/>
</dbReference>
<evidence type="ECO:0000313" key="3">
    <source>
        <dbReference type="Proteomes" id="UP000663825"/>
    </source>
</evidence>
<dbReference type="GO" id="GO:0036089">
    <property type="term" value="P:cleavage furrow formation"/>
    <property type="evidence" value="ECO:0007669"/>
    <property type="project" value="TreeGrafter"/>
</dbReference>
<dbReference type="OrthoDB" id="10043757at2759"/>
<dbReference type="GO" id="GO:0040038">
    <property type="term" value="P:polar body extrusion after meiotic divisions"/>
    <property type="evidence" value="ECO:0007669"/>
    <property type="project" value="TreeGrafter"/>
</dbReference>
<reference evidence="1" key="1">
    <citation type="submission" date="2021-02" db="EMBL/GenBank/DDBJ databases">
        <authorList>
            <person name="Nowell W R."/>
        </authorList>
    </citation>
    <scope>NUCLEOTIDE SEQUENCE</scope>
</reference>
<dbReference type="PANTHER" id="PTHR21345:SF3">
    <property type="entry name" value="PROTEIN SPIRE"/>
    <property type="match status" value="1"/>
</dbReference>
<dbReference type="GO" id="GO:0045010">
    <property type="term" value="P:actin nucleation"/>
    <property type="evidence" value="ECO:0007669"/>
    <property type="project" value="InterPro"/>
</dbReference>
<proteinExistence type="predicted"/>
<keyword evidence="4" id="KW-1185">Reference proteome</keyword>
<dbReference type="GO" id="GO:0005938">
    <property type="term" value="C:cell cortex"/>
    <property type="evidence" value="ECO:0007669"/>
    <property type="project" value="TreeGrafter"/>
</dbReference>
<dbReference type="GO" id="GO:0051295">
    <property type="term" value="P:establishment of meiotic spindle localization"/>
    <property type="evidence" value="ECO:0007669"/>
    <property type="project" value="TreeGrafter"/>
</dbReference>
<dbReference type="GO" id="GO:0048193">
    <property type="term" value="P:Golgi vesicle transport"/>
    <property type="evidence" value="ECO:0007669"/>
    <property type="project" value="TreeGrafter"/>
</dbReference>
<dbReference type="GO" id="GO:0003779">
    <property type="term" value="F:actin binding"/>
    <property type="evidence" value="ECO:0007669"/>
    <property type="project" value="InterPro"/>
</dbReference>
<comment type="caution">
    <text evidence="1">The sequence shown here is derived from an EMBL/GenBank/DDBJ whole genome shotgun (WGS) entry which is preliminary data.</text>
</comment>